<proteinExistence type="predicted"/>
<gene>
    <name evidence="11" type="ORF">FHK82_11020</name>
</gene>
<dbReference type="Pfam" id="PF00990">
    <property type="entry name" value="GGDEF"/>
    <property type="match status" value="1"/>
</dbReference>
<dbReference type="SMART" id="SM00267">
    <property type="entry name" value="GGDEF"/>
    <property type="match status" value="1"/>
</dbReference>
<dbReference type="NCBIfam" id="TIGR00254">
    <property type="entry name" value="GGDEF"/>
    <property type="match status" value="1"/>
</dbReference>
<keyword evidence="5" id="KW-0812">Transmembrane</keyword>
<feature type="transmembrane region" description="Helical" evidence="5">
    <location>
        <begin position="14"/>
        <end position="32"/>
    </location>
</feature>
<dbReference type="PROSITE" id="PS50887">
    <property type="entry name" value="GGDEF"/>
    <property type="match status" value="1"/>
</dbReference>
<dbReference type="CDD" id="cd00130">
    <property type="entry name" value="PAS"/>
    <property type="match status" value="1"/>
</dbReference>
<feature type="transmembrane region" description="Helical" evidence="5">
    <location>
        <begin position="192"/>
        <end position="215"/>
    </location>
</feature>
<dbReference type="STRING" id="1543721.AAY24_02585"/>
<dbReference type="AlphaFoldDB" id="A0A558CZA6"/>
<dbReference type="CDD" id="cd06225">
    <property type="entry name" value="HAMP"/>
    <property type="match status" value="1"/>
</dbReference>
<dbReference type="SUPFAM" id="SSF55785">
    <property type="entry name" value="PYP-like sensor domain (PAS domain)"/>
    <property type="match status" value="1"/>
</dbReference>
<evidence type="ECO:0000256" key="4">
    <source>
        <dbReference type="ARBA" id="ARBA00051114"/>
    </source>
</evidence>
<keyword evidence="5" id="KW-1133">Transmembrane helix</keyword>
<dbReference type="PANTHER" id="PTHR44757">
    <property type="entry name" value="DIGUANYLATE CYCLASE DGCP"/>
    <property type="match status" value="1"/>
</dbReference>
<dbReference type="InterPro" id="IPR000700">
    <property type="entry name" value="PAS-assoc_C"/>
</dbReference>
<dbReference type="InterPro" id="IPR035965">
    <property type="entry name" value="PAS-like_dom_sf"/>
</dbReference>
<evidence type="ECO:0000259" key="10">
    <source>
        <dbReference type="PROSITE" id="PS50887"/>
    </source>
</evidence>
<comment type="caution">
    <text evidence="11">The sequence shown here is derived from an EMBL/GenBank/DDBJ whole genome shotgun (WGS) entry which is preliminary data.</text>
</comment>
<feature type="domain" description="EAL" evidence="8">
    <location>
        <begin position="582"/>
        <end position="836"/>
    </location>
</feature>
<protein>
    <recommendedName>
        <fullName evidence="2">cyclic-guanylate-specific phosphodiesterase</fullName>
        <ecNumber evidence="2">3.1.4.52</ecNumber>
    </recommendedName>
</protein>
<dbReference type="Gene3D" id="3.30.450.20">
    <property type="entry name" value="PAS domain"/>
    <property type="match status" value="1"/>
</dbReference>
<dbReference type="GO" id="GO:0071732">
    <property type="term" value="P:cellular response to nitric oxide"/>
    <property type="evidence" value="ECO:0007669"/>
    <property type="project" value="UniProtKB-ARBA"/>
</dbReference>
<dbReference type="NCBIfam" id="TIGR00229">
    <property type="entry name" value="sensory_box"/>
    <property type="match status" value="1"/>
</dbReference>
<evidence type="ECO:0000256" key="3">
    <source>
        <dbReference type="ARBA" id="ARBA00022636"/>
    </source>
</evidence>
<reference evidence="11 12" key="1">
    <citation type="submission" date="2019-07" db="EMBL/GenBank/DDBJ databases">
        <title>The pathways for chlorine oxyanion respiration interact through the shared metabolite chlorate.</title>
        <authorList>
            <person name="Barnum T.P."/>
            <person name="Cheng Y."/>
            <person name="Hill K.A."/>
            <person name="Lucas L.N."/>
            <person name="Carlson H.K."/>
            <person name="Coates J.D."/>
        </authorList>
    </citation>
    <scope>NUCLEOTIDE SEQUENCE [LARGE SCALE GENOMIC DNA]</scope>
    <source>
        <strain evidence="11">BK-3</strain>
    </source>
</reference>
<name>A0A558CZA6_9GAMM</name>
<sequence length="843" mass="95186">MIGRMKNCSLYRQLIVPMFSIGLISLLGTVYFSHMLKESVAALDTVYVEGDIRLRNLEEIEKQITAYRALSLRHLTTENFSTMEQINHELEATRIIIQDTLPKPKETITQPPSGQPDISHDLDAILQTYFSGISVAIKLSSDFEKEAAFAMLTRIESEHIPRIKEITSQLIRNAFGDISDSRRALMSVATDNLYSTTAIGISGGGLLLFIAFIVIRNVTDRLSKLLIWSQRISQGDYAAILTQDSNDEVGQLTYAMMEMAQSIADANNRLEMSKRSAESIAETLKIYANAFENSGEAMLITDRENKIININAAFTRQTGYELSEVAGKNPRMLSGGDTSDDTYCEMWNNLKRENFWQGELWDRKKSGEIYPKWAAISAIRDQQGEVLFYIASFTDISDRKAAEARIEHLAHYDMLTGLLNRFSLESRMEQAVLAAKRENQQLAVLFVDLDRFKYINDSMGHQVGDQLLIEVANRLKSCLRESDIVARIGGDEFVIVLTALKNTNQVATLAEQILTHLSEPYSLNENIFESSPSIGISIYPNDGNNIDQLLKNSDIAMYHAKDQGRKNFQFFTSSLQVASEERIDLEHQLRNALELDQFELYYQVQVNTQSRYIHGMEALIRWHHPTRGFIRPDRFIPIAEESNVINDLGAWVIDRACQQVAEWRQISDKPLQISVNLSARQLQSNKLIETVQSAIHKHQITEGELELEITETAAMADPELAIRQLNRLSELGVSLAIDDFGTGYSSLAYLKKLPINTLKLDQTFVGDIENDKNDAEICMATIALAHNLGLKVVAEGVETIEQRDFLTKYDCDYLQGYLFSKPLPSKEATDLIKTCSTNQMVCL</sequence>
<evidence type="ECO:0000259" key="8">
    <source>
        <dbReference type="PROSITE" id="PS50883"/>
    </source>
</evidence>
<dbReference type="EC" id="3.1.4.52" evidence="2"/>
<dbReference type="InterPro" id="IPR000160">
    <property type="entry name" value="GGDEF_dom"/>
</dbReference>
<evidence type="ECO:0000259" key="7">
    <source>
        <dbReference type="PROSITE" id="PS50113"/>
    </source>
</evidence>
<dbReference type="PROSITE" id="PS50883">
    <property type="entry name" value="EAL"/>
    <property type="match status" value="1"/>
</dbReference>
<feature type="domain" description="PAC" evidence="7">
    <location>
        <begin position="356"/>
        <end position="408"/>
    </location>
</feature>
<dbReference type="GO" id="GO:0016020">
    <property type="term" value="C:membrane"/>
    <property type="evidence" value="ECO:0007669"/>
    <property type="project" value="InterPro"/>
</dbReference>
<dbReference type="SUPFAM" id="SSF141868">
    <property type="entry name" value="EAL domain-like"/>
    <property type="match status" value="1"/>
</dbReference>
<dbReference type="InterPro" id="IPR000014">
    <property type="entry name" value="PAS"/>
</dbReference>
<comment type="catalytic activity">
    <reaction evidence="4">
        <text>3',3'-c-di-GMP + H2O = 5'-phosphoguanylyl(3'-&gt;5')guanosine + H(+)</text>
        <dbReference type="Rhea" id="RHEA:24902"/>
        <dbReference type="ChEBI" id="CHEBI:15377"/>
        <dbReference type="ChEBI" id="CHEBI:15378"/>
        <dbReference type="ChEBI" id="CHEBI:58754"/>
        <dbReference type="ChEBI" id="CHEBI:58805"/>
        <dbReference type="EC" id="3.1.4.52"/>
    </reaction>
    <physiologicalReaction direction="left-to-right" evidence="4">
        <dbReference type="Rhea" id="RHEA:24903"/>
    </physiologicalReaction>
</comment>
<organism evidence="11 12">
    <name type="scientific">Sedimenticola thiotaurini</name>
    <dbReference type="NCBI Taxonomy" id="1543721"/>
    <lineage>
        <taxon>Bacteria</taxon>
        <taxon>Pseudomonadati</taxon>
        <taxon>Pseudomonadota</taxon>
        <taxon>Gammaproteobacteria</taxon>
        <taxon>Chromatiales</taxon>
        <taxon>Sedimenticolaceae</taxon>
        <taxon>Sedimenticola</taxon>
    </lineage>
</organism>
<dbReference type="InterPro" id="IPR035919">
    <property type="entry name" value="EAL_sf"/>
</dbReference>
<evidence type="ECO:0000313" key="12">
    <source>
        <dbReference type="Proteomes" id="UP000317355"/>
    </source>
</evidence>
<keyword evidence="3" id="KW-0973">c-di-GMP</keyword>
<dbReference type="PANTHER" id="PTHR44757:SF2">
    <property type="entry name" value="BIOFILM ARCHITECTURE MAINTENANCE PROTEIN MBAA"/>
    <property type="match status" value="1"/>
</dbReference>
<dbReference type="Pfam" id="PF13426">
    <property type="entry name" value="PAS_9"/>
    <property type="match status" value="1"/>
</dbReference>
<evidence type="ECO:0000256" key="5">
    <source>
        <dbReference type="SAM" id="Phobius"/>
    </source>
</evidence>
<feature type="domain" description="GGDEF" evidence="10">
    <location>
        <begin position="440"/>
        <end position="573"/>
    </location>
</feature>
<accession>A0A558CZA6</accession>
<dbReference type="Proteomes" id="UP000317355">
    <property type="component" value="Unassembled WGS sequence"/>
</dbReference>
<feature type="domain" description="PAS" evidence="6">
    <location>
        <begin position="283"/>
        <end position="329"/>
    </location>
</feature>
<dbReference type="FunFam" id="3.30.70.270:FF:000001">
    <property type="entry name" value="Diguanylate cyclase domain protein"/>
    <property type="match status" value="1"/>
</dbReference>
<dbReference type="CDD" id="cd01948">
    <property type="entry name" value="EAL"/>
    <property type="match status" value="1"/>
</dbReference>
<dbReference type="InterPro" id="IPR003660">
    <property type="entry name" value="HAMP_dom"/>
</dbReference>
<dbReference type="Gene3D" id="3.20.20.450">
    <property type="entry name" value="EAL domain"/>
    <property type="match status" value="1"/>
</dbReference>
<dbReference type="Gene3D" id="6.10.340.10">
    <property type="match status" value="1"/>
</dbReference>
<dbReference type="Pfam" id="PF00563">
    <property type="entry name" value="EAL"/>
    <property type="match status" value="1"/>
</dbReference>
<dbReference type="InterPro" id="IPR043128">
    <property type="entry name" value="Rev_trsase/Diguanyl_cyclase"/>
</dbReference>
<evidence type="ECO:0000259" key="6">
    <source>
        <dbReference type="PROSITE" id="PS50112"/>
    </source>
</evidence>
<dbReference type="EMBL" id="VMRY01000044">
    <property type="protein sequence ID" value="TVT54112.1"/>
    <property type="molecule type" value="Genomic_DNA"/>
</dbReference>
<dbReference type="PROSITE" id="PS50113">
    <property type="entry name" value="PAC"/>
    <property type="match status" value="1"/>
</dbReference>
<dbReference type="FunFam" id="3.20.20.450:FF:000001">
    <property type="entry name" value="Cyclic di-GMP phosphodiesterase yahA"/>
    <property type="match status" value="1"/>
</dbReference>
<evidence type="ECO:0000259" key="9">
    <source>
        <dbReference type="PROSITE" id="PS50885"/>
    </source>
</evidence>
<evidence type="ECO:0000313" key="11">
    <source>
        <dbReference type="EMBL" id="TVT54112.1"/>
    </source>
</evidence>
<dbReference type="CDD" id="cd01949">
    <property type="entry name" value="GGDEF"/>
    <property type="match status" value="1"/>
</dbReference>
<dbReference type="InterPro" id="IPR029787">
    <property type="entry name" value="Nucleotide_cyclase"/>
</dbReference>
<comment type="cofactor">
    <cofactor evidence="1">
        <name>Mg(2+)</name>
        <dbReference type="ChEBI" id="CHEBI:18420"/>
    </cofactor>
</comment>
<dbReference type="PROSITE" id="PS50112">
    <property type="entry name" value="PAS"/>
    <property type="match status" value="1"/>
</dbReference>
<evidence type="ECO:0000256" key="1">
    <source>
        <dbReference type="ARBA" id="ARBA00001946"/>
    </source>
</evidence>
<dbReference type="GO" id="GO:0007165">
    <property type="term" value="P:signal transduction"/>
    <property type="evidence" value="ECO:0007669"/>
    <property type="project" value="InterPro"/>
</dbReference>
<dbReference type="SMART" id="SM00304">
    <property type="entry name" value="HAMP"/>
    <property type="match status" value="1"/>
</dbReference>
<dbReference type="SUPFAM" id="SSF55073">
    <property type="entry name" value="Nucleotide cyclase"/>
    <property type="match status" value="1"/>
</dbReference>
<dbReference type="GO" id="GO:0071111">
    <property type="term" value="F:cyclic-guanylate-specific phosphodiesterase activity"/>
    <property type="evidence" value="ECO:0007669"/>
    <property type="project" value="UniProtKB-EC"/>
</dbReference>
<dbReference type="InterPro" id="IPR001633">
    <property type="entry name" value="EAL_dom"/>
</dbReference>
<dbReference type="PROSITE" id="PS50885">
    <property type="entry name" value="HAMP"/>
    <property type="match status" value="1"/>
</dbReference>
<dbReference type="SUPFAM" id="SSF158472">
    <property type="entry name" value="HAMP domain-like"/>
    <property type="match status" value="1"/>
</dbReference>
<dbReference type="InterPro" id="IPR001610">
    <property type="entry name" value="PAC"/>
</dbReference>
<dbReference type="SMART" id="SM00091">
    <property type="entry name" value="PAS"/>
    <property type="match status" value="1"/>
</dbReference>
<dbReference type="Gene3D" id="3.30.70.270">
    <property type="match status" value="1"/>
</dbReference>
<feature type="domain" description="HAMP" evidence="9">
    <location>
        <begin position="216"/>
        <end position="268"/>
    </location>
</feature>
<dbReference type="SMART" id="SM00086">
    <property type="entry name" value="PAC"/>
    <property type="match status" value="1"/>
</dbReference>
<evidence type="ECO:0000256" key="2">
    <source>
        <dbReference type="ARBA" id="ARBA00012282"/>
    </source>
</evidence>
<keyword evidence="5" id="KW-0472">Membrane</keyword>
<dbReference type="InterPro" id="IPR052155">
    <property type="entry name" value="Biofilm_reg_signaling"/>
</dbReference>
<dbReference type="SMART" id="SM00052">
    <property type="entry name" value="EAL"/>
    <property type="match status" value="1"/>
</dbReference>